<dbReference type="InterPro" id="IPR013783">
    <property type="entry name" value="Ig-like_fold"/>
</dbReference>
<gene>
    <name evidence="1" type="ORF">CLW00_10724</name>
</gene>
<dbReference type="Gene3D" id="2.60.40.10">
    <property type="entry name" value="Immunoglobulins"/>
    <property type="match status" value="1"/>
</dbReference>
<dbReference type="RefSeq" id="WP_106133988.1">
    <property type="nucleotide sequence ID" value="NZ_PVTR01000007.1"/>
</dbReference>
<organism evidence="1 2">
    <name type="scientific">Mongoliibacter ruber</name>
    <dbReference type="NCBI Taxonomy" id="1750599"/>
    <lineage>
        <taxon>Bacteria</taxon>
        <taxon>Pseudomonadati</taxon>
        <taxon>Bacteroidota</taxon>
        <taxon>Cytophagia</taxon>
        <taxon>Cytophagales</taxon>
        <taxon>Cyclobacteriaceae</taxon>
        <taxon>Mongoliibacter</taxon>
    </lineage>
</organism>
<dbReference type="SUPFAM" id="SSF49265">
    <property type="entry name" value="Fibronectin type III"/>
    <property type="match status" value="1"/>
</dbReference>
<comment type="caution">
    <text evidence="1">The sequence shown here is derived from an EMBL/GenBank/DDBJ whole genome shotgun (WGS) entry which is preliminary data.</text>
</comment>
<dbReference type="InterPro" id="IPR013784">
    <property type="entry name" value="Carb-bd-like_fold"/>
</dbReference>
<keyword evidence="1" id="KW-0645">Protease</keyword>
<accession>A0A2T0WJT3</accession>
<dbReference type="Gene3D" id="2.60.40.1120">
    <property type="entry name" value="Carboxypeptidase-like, regulatory domain"/>
    <property type="match status" value="1"/>
</dbReference>
<keyword evidence="1" id="KW-0378">Hydrolase</keyword>
<evidence type="ECO:0000313" key="2">
    <source>
        <dbReference type="Proteomes" id="UP000238157"/>
    </source>
</evidence>
<dbReference type="GO" id="GO:0004180">
    <property type="term" value="F:carboxypeptidase activity"/>
    <property type="evidence" value="ECO:0007669"/>
    <property type="project" value="UniProtKB-KW"/>
</dbReference>
<evidence type="ECO:0000313" key="1">
    <source>
        <dbReference type="EMBL" id="PRY86956.1"/>
    </source>
</evidence>
<dbReference type="InterPro" id="IPR003961">
    <property type="entry name" value="FN3_dom"/>
</dbReference>
<dbReference type="CDD" id="cd00063">
    <property type="entry name" value="FN3"/>
    <property type="match status" value="1"/>
</dbReference>
<proteinExistence type="predicted"/>
<keyword evidence="2" id="KW-1185">Reference proteome</keyword>
<dbReference type="EMBL" id="PVTR01000007">
    <property type="protein sequence ID" value="PRY86956.1"/>
    <property type="molecule type" value="Genomic_DNA"/>
</dbReference>
<dbReference type="PROSITE" id="PS51257">
    <property type="entry name" value="PROKAR_LIPOPROTEIN"/>
    <property type="match status" value="1"/>
</dbReference>
<reference evidence="1 2" key="1">
    <citation type="submission" date="2018-03" db="EMBL/GenBank/DDBJ databases">
        <title>Genomic Encyclopedia of Archaeal and Bacterial Type Strains, Phase II (KMG-II): from individual species to whole genera.</title>
        <authorList>
            <person name="Goeker M."/>
        </authorList>
    </citation>
    <scope>NUCLEOTIDE SEQUENCE [LARGE SCALE GENOMIC DNA]</scope>
    <source>
        <strain evidence="1 2">DSM 27929</strain>
    </source>
</reference>
<name>A0A2T0WJT3_9BACT</name>
<protein>
    <submittedName>
        <fullName evidence="1">Carboxypeptidase family protein</fullName>
    </submittedName>
</protein>
<dbReference type="SUPFAM" id="SSF49452">
    <property type="entry name" value="Starch-binding domain-like"/>
    <property type="match status" value="1"/>
</dbReference>
<dbReference type="Pfam" id="PF13620">
    <property type="entry name" value="CarboxypepD_reg"/>
    <property type="match status" value="1"/>
</dbReference>
<dbReference type="AlphaFoldDB" id="A0A2T0WJT3"/>
<dbReference type="Proteomes" id="UP000238157">
    <property type="component" value="Unassembled WGS sequence"/>
</dbReference>
<keyword evidence="1" id="KW-0121">Carboxypeptidase</keyword>
<dbReference type="InterPro" id="IPR036116">
    <property type="entry name" value="FN3_sf"/>
</dbReference>
<dbReference type="OrthoDB" id="9815657at2"/>
<dbReference type="GO" id="GO:0030246">
    <property type="term" value="F:carbohydrate binding"/>
    <property type="evidence" value="ECO:0007669"/>
    <property type="project" value="InterPro"/>
</dbReference>
<sequence>MKKSFLVNLVFLAFLLLGCEDIKLDIDRFGSISGVIVDGETYEPLEGVLVATTPASSTVLTNENGEFSFSRVQSGDVSISARKKDFLNGNVSVAVFEGENTNLTFFMLKDERNVGNVLIFDPVPGNTAIDQPLNVTFRWSVEQQNRGQQLEYTVFIFESGSTTQTVLGENLVNREVTASNLKSNTTYFWYVVARFEGRNVANSPTWSFRTRN</sequence>